<dbReference type="EMBL" id="FUWW01000008">
    <property type="protein sequence ID" value="SJZ53623.1"/>
    <property type="molecule type" value="Genomic_DNA"/>
</dbReference>
<evidence type="ECO:0000313" key="5">
    <source>
        <dbReference type="Proteomes" id="UP000190657"/>
    </source>
</evidence>
<gene>
    <name evidence="4" type="ORF">SAMN02745114_00871</name>
</gene>
<feature type="transmembrane region" description="Helical" evidence="3">
    <location>
        <begin position="278"/>
        <end position="302"/>
    </location>
</feature>
<keyword evidence="5" id="KW-1185">Reference proteome</keyword>
<dbReference type="Pfam" id="PF13347">
    <property type="entry name" value="MFS_2"/>
    <property type="match status" value="1"/>
</dbReference>
<evidence type="ECO:0000256" key="1">
    <source>
        <dbReference type="SAM" id="Coils"/>
    </source>
</evidence>
<reference evidence="4 5" key="1">
    <citation type="submission" date="2017-02" db="EMBL/GenBank/DDBJ databases">
        <authorList>
            <person name="Peterson S.W."/>
        </authorList>
    </citation>
    <scope>NUCLEOTIDE SEQUENCE [LARGE SCALE GENOMIC DNA]</scope>
    <source>
        <strain evidence="4 5">ATCC 51222</strain>
    </source>
</reference>
<feature type="transmembrane region" description="Helical" evidence="3">
    <location>
        <begin position="198"/>
        <end position="218"/>
    </location>
</feature>
<dbReference type="PANTHER" id="PTHR11328:SF24">
    <property type="entry name" value="MAJOR FACILITATOR SUPERFAMILY (MFS) PROFILE DOMAIN-CONTAINING PROTEIN"/>
    <property type="match status" value="1"/>
</dbReference>
<feature type="transmembrane region" description="Helical" evidence="3">
    <location>
        <begin position="39"/>
        <end position="65"/>
    </location>
</feature>
<keyword evidence="1" id="KW-0175">Coiled coil</keyword>
<feature type="transmembrane region" description="Helical" evidence="3">
    <location>
        <begin position="111"/>
        <end position="130"/>
    </location>
</feature>
<evidence type="ECO:0000313" key="4">
    <source>
        <dbReference type="EMBL" id="SJZ53623.1"/>
    </source>
</evidence>
<keyword evidence="3" id="KW-0812">Transmembrane</keyword>
<dbReference type="Gene3D" id="1.20.1250.20">
    <property type="entry name" value="MFS general substrate transporter like domains"/>
    <property type="match status" value="1"/>
</dbReference>
<protein>
    <submittedName>
        <fullName evidence="4">Na+/melibiose symporter</fullName>
    </submittedName>
</protein>
<feature type="transmembrane region" description="Helical" evidence="3">
    <location>
        <begin position="77"/>
        <end position="99"/>
    </location>
</feature>
<sequence length="852" mass="95709">MAEKTKQSSKVKTLIDQVKYYWKKPAKGRYMSFKEIASYAFGGIGAYLIVCMSYPCILGATNVFLSGTIGIGLTDMYIMYVIAILSGIPLTGLRANIVDNTRNKAGKYRPYLLRMGIPCAIIFVAMVWFPYDKLHLIVGDGQMFGKSSEYIAKCAVILAFNIALQFFYNFFYDAYENLIHVLSPNSQERADVASIKSVIYSFGPTVYNLIIPLIAAMLKTNQTDIKVYRIAFPVIGVIGILLVFVVYANTQEKIIQAKTHVIQIKFTDALREVAKNKYFWIISLATWIGFLETAYSNILYWLCNYGGACSQGTYAIITTVYGNASLWGMLLAPLCIRKWGKKKVQIVTNLFNIIFILCMYPFFHSSAGPDGNIQNYVIWAVLACLYLNGIVGAFAHILNPSIQADIRDYQQYKTGERIDGMFAAVAAIGSVITLITAGVLPALQEKYGMTAAMAQKVTSDASLMSRVLPGTQQPISQMLSDQLANGQNNFINPSSALYNVDGILLPLLRVLVLIAALGATLNVIPFFFYDLTEKKQKSYVRVLKVRAVFEDYGNNAMKDKDIVEMIDLVNNAKEMAVATPKVVDKSSYKGISDKAERKAAKKAYREALQYNEEIEVSKFVVDELNKFNSELGKHKLEAYNKIFEAGLEGIKNTSLEEAKSNLAQAKAMPKNTEEEKEIRKFYVELAKSQISAVKAYNKYFGSVNEFKELGFETIEQYFNKEDELDEKIAELAKLSHIAKKDKDSSEVKRLKAEINKLSEERKEVRKLSKAEMDKHAQFNRAAKPYVDAKKLLAQQENFSHFDEIAAQYETAKANVALAEKQEAEEEAKRLAEEKEELERRKAEKAAKKASKK</sequence>
<dbReference type="GO" id="GO:0005886">
    <property type="term" value="C:plasma membrane"/>
    <property type="evidence" value="ECO:0007669"/>
    <property type="project" value="TreeGrafter"/>
</dbReference>
<dbReference type="GO" id="GO:0015293">
    <property type="term" value="F:symporter activity"/>
    <property type="evidence" value="ECO:0007669"/>
    <property type="project" value="InterPro"/>
</dbReference>
<evidence type="ECO:0000256" key="3">
    <source>
        <dbReference type="SAM" id="Phobius"/>
    </source>
</evidence>
<keyword evidence="3" id="KW-0472">Membrane</keyword>
<feature type="transmembrane region" description="Helical" evidence="3">
    <location>
        <begin position="230"/>
        <end position="248"/>
    </location>
</feature>
<dbReference type="GO" id="GO:0008643">
    <property type="term" value="P:carbohydrate transport"/>
    <property type="evidence" value="ECO:0007669"/>
    <property type="project" value="InterPro"/>
</dbReference>
<feature type="transmembrane region" description="Helical" evidence="3">
    <location>
        <begin position="376"/>
        <end position="399"/>
    </location>
</feature>
<organism evidence="4 5">
    <name type="scientific">Eubacterium coprostanoligenes</name>
    <dbReference type="NCBI Taxonomy" id="290054"/>
    <lineage>
        <taxon>Bacteria</taxon>
        <taxon>Bacillati</taxon>
        <taxon>Bacillota</taxon>
        <taxon>Clostridia</taxon>
        <taxon>Eubacteriales</taxon>
        <taxon>Eubacteriaceae</taxon>
        <taxon>Eubacterium</taxon>
    </lineage>
</organism>
<feature type="region of interest" description="Disordered" evidence="2">
    <location>
        <begin position="826"/>
        <end position="852"/>
    </location>
</feature>
<dbReference type="STRING" id="290054.SAMN02745114_00871"/>
<name>A0A1T4LG02_9FIRM</name>
<accession>A0A1T4LG02</accession>
<dbReference type="RefSeq" id="WP_159443397.1">
    <property type="nucleotide sequence ID" value="NZ_FUWW01000008.1"/>
</dbReference>
<feature type="coiled-coil region" evidence="1">
    <location>
        <begin position="714"/>
        <end position="770"/>
    </location>
</feature>
<feature type="compositionally biased region" description="Basic and acidic residues" evidence="2">
    <location>
        <begin position="826"/>
        <end position="846"/>
    </location>
</feature>
<feature type="transmembrane region" description="Helical" evidence="3">
    <location>
        <begin position="314"/>
        <end position="334"/>
    </location>
</feature>
<evidence type="ECO:0000256" key="2">
    <source>
        <dbReference type="SAM" id="MobiDB-lite"/>
    </source>
</evidence>
<dbReference type="InterPro" id="IPR039672">
    <property type="entry name" value="MFS_2"/>
</dbReference>
<dbReference type="AlphaFoldDB" id="A0A1T4LG02"/>
<feature type="transmembrane region" description="Helical" evidence="3">
    <location>
        <begin position="507"/>
        <end position="529"/>
    </location>
</feature>
<dbReference type="Proteomes" id="UP000190657">
    <property type="component" value="Unassembled WGS sequence"/>
</dbReference>
<feature type="transmembrane region" description="Helical" evidence="3">
    <location>
        <begin position="150"/>
        <end position="171"/>
    </location>
</feature>
<keyword evidence="3" id="KW-1133">Transmembrane helix</keyword>
<feature type="transmembrane region" description="Helical" evidence="3">
    <location>
        <begin position="420"/>
        <end position="443"/>
    </location>
</feature>
<dbReference type="SUPFAM" id="SSF103473">
    <property type="entry name" value="MFS general substrate transporter"/>
    <property type="match status" value="1"/>
</dbReference>
<proteinExistence type="predicted"/>
<dbReference type="PANTHER" id="PTHR11328">
    <property type="entry name" value="MAJOR FACILITATOR SUPERFAMILY DOMAIN-CONTAINING PROTEIN"/>
    <property type="match status" value="1"/>
</dbReference>
<dbReference type="OrthoDB" id="9764596at2"/>
<feature type="transmembrane region" description="Helical" evidence="3">
    <location>
        <begin position="346"/>
        <end position="364"/>
    </location>
</feature>
<dbReference type="InterPro" id="IPR036259">
    <property type="entry name" value="MFS_trans_sf"/>
</dbReference>